<protein>
    <submittedName>
        <fullName evidence="4">Short-chain dehydrogenase protein</fullName>
    </submittedName>
</protein>
<sequence length="269" mass="29436">MPETILITGASTGIGRATATLFHERGWNVVATMRNQDNGVIADDRMMISRLDVVDRNTIEDSVSAAIENFGRLDVLVNNAGYGSFGILEAFTPDEIRAQFETNVIGLLSMTQAVLPQMRRQGMGTVINISSIGGLTTQPLSALYNGTKFAVEGLSEALSFELAEVGIRIKLVEPGVIQTDFGGRSLHYRNNKSLVEYQSFIKKALTTLSKVPETGASPRVVAEVIWNAATDGTDTLRYPAGEDAHVLLNDRRRMSDETYLAEIRHRFGL</sequence>
<dbReference type="RefSeq" id="WP_074071174.1">
    <property type="nucleotide sequence ID" value="NZ_CP017105.1"/>
</dbReference>
<dbReference type="OrthoDB" id="9793825at2"/>
<dbReference type="Proteomes" id="UP000184749">
    <property type="component" value="Plasmid pRgalIE4872d"/>
</dbReference>
<dbReference type="InterPro" id="IPR051911">
    <property type="entry name" value="SDR_oxidoreductase"/>
</dbReference>
<dbReference type="InterPro" id="IPR020904">
    <property type="entry name" value="Sc_DH/Rdtase_CS"/>
</dbReference>
<gene>
    <name evidence="4" type="ORF">IE4872_PD00173</name>
</gene>
<keyword evidence="2" id="KW-0560">Oxidoreductase</keyword>
<dbReference type="GO" id="GO:0016491">
    <property type="term" value="F:oxidoreductase activity"/>
    <property type="evidence" value="ECO:0007669"/>
    <property type="project" value="UniProtKB-KW"/>
</dbReference>
<dbReference type="PROSITE" id="PS00061">
    <property type="entry name" value="ADH_SHORT"/>
    <property type="match status" value="1"/>
</dbReference>
<dbReference type="InterPro" id="IPR002347">
    <property type="entry name" value="SDR_fam"/>
</dbReference>
<evidence type="ECO:0000256" key="2">
    <source>
        <dbReference type="ARBA" id="ARBA00023002"/>
    </source>
</evidence>
<comment type="similarity">
    <text evidence="1 3">Belongs to the short-chain dehydrogenases/reductases (SDR) family.</text>
</comment>
<dbReference type="CDD" id="cd05374">
    <property type="entry name" value="17beta-HSD-like_SDR_c"/>
    <property type="match status" value="1"/>
</dbReference>
<dbReference type="EMBL" id="CP017105">
    <property type="protein sequence ID" value="APO70714.1"/>
    <property type="molecule type" value="Genomic_DNA"/>
</dbReference>
<dbReference type="SUPFAM" id="SSF51735">
    <property type="entry name" value="NAD(P)-binding Rossmann-fold domains"/>
    <property type="match status" value="1"/>
</dbReference>
<proteinExistence type="inferred from homology"/>
<geneLocation type="plasmid" evidence="5">
    <name>prgalie4872d</name>
</geneLocation>
<dbReference type="Pfam" id="PF00106">
    <property type="entry name" value="adh_short"/>
    <property type="match status" value="1"/>
</dbReference>
<evidence type="ECO:0000256" key="3">
    <source>
        <dbReference type="RuleBase" id="RU000363"/>
    </source>
</evidence>
<evidence type="ECO:0000256" key="1">
    <source>
        <dbReference type="ARBA" id="ARBA00006484"/>
    </source>
</evidence>
<dbReference type="PANTHER" id="PTHR43976:SF16">
    <property type="entry name" value="SHORT-CHAIN DEHYDROGENASE_REDUCTASE FAMILY PROTEIN"/>
    <property type="match status" value="1"/>
</dbReference>
<organism evidence="4 5">
    <name type="scientific">Rhizobium gallicum</name>
    <dbReference type="NCBI Taxonomy" id="56730"/>
    <lineage>
        <taxon>Bacteria</taxon>
        <taxon>Pseudomonadati</taxon>
        <taxon>Pseudomonadota</taxon>
        <taxon>Alphaproteobacteria</taxon>
        <taxon>Hyphomicrobiales</taxon>
        <taxon>Rhizobiaceae</taxon>
        <taxon>Rhizobium/Agrobacterium group</taxon>
        <taxon>Rhizobium</taxon>
    </lineage>
</organism>
<reference evidence="4 5" key="1">
    <citation type="submission" date="2016-09" db="EMBL/GenBank/DDBJ databases">
        <title>The complete genome sequences of Rhizobium gallicum, symbiovars gallicum and phaseoli, symbionts associated to common bean (Phaseolus vulgaris).</title>
        <authorList>
            <person name="Bustos P."/>
            <person name="Santamaria R.I."/>
            <person name="Perez-Carrascal O.M."/>
            <person name="Juarez S."/>
            <person name="Lozano L."/>
            <person name="Martinez-Flores I."/>
            <person name="Martinez-Romero E."/>
            <person name="Cevallos M."/>
            <person name="Romero D."/>
            <person name="Davila G."/>
            <person name="Gonzalez V."/>
        </authorList>
    </citation>
    <scope>NUCLEOTIDE SEQUENCE [LARGE SCALE GENOMIC DNA]</scope>
    <source>
        <strain evidence="4 5">IE4872</strain>
        <plasmid evidence="5">prgalie4872d</plasmid>
    </source>
</reference>
<dbReference type="AlphaFoldDB" id="A0A1L5NS49"/>
<accession>A0A1L5NS49</accession>
<dbReference type="InterPro" id="IPR036291">
    <property type="entry name" value="NAD(P)-bd_dom_sf"/>
</dbReference>
<dbReference type="PRINTS" id="PR00080">
    <property type="entry name" value="SDRFAMILY"/>
</dbReference>
<keyword evidence="4" id="KW-0614">Plasmid</keyword>
<evidence type="ECO:0000313" key="5">
    <source>
        <dbReference type="Proteomes" id="UP000184749"/>
    </source>
</evidence>
<dbReference type="PRINTS" id="PR00081">
    <property type="entry name" value="GDHRDH"/>
</dbReference>
<dbReference type="Gene3D" id="3.40.50.720">
    <property type="entry name" value="NAD(P)-binding Rossmann-like Domain"/>
    <property type="match status" value="1"/>
</dbReference>
<dbReference type="PANTHER" id="PTHR43976">
    <property type="entry name" value="SHORT CHAIN DEHYDROGENASE"/>
    <property type="match status" value="1"/>
</dbReference>
<evidence type="ECO:0000313" key="4">
    <source>
        <dbReference type="EMBL" id="APO70714.1"/>
    </source>
</evidence>
<name>A0A1L5NS49_9HYPH</name>